<name>A0A853HXN5_9GAMM</name>
<organism evidence="1 2">
    <name type="scientific">Spartinivicinus marinus</name>
    <dbReference type="NCBI Taxonomy" id="2994442"/>
    <lineage>
        <taxon>Bacteria</taxon>
        <taxon>Pseudomonadati</taxon>
        <taxon>Pseudomonadota</taxon>
        <taxon>Gammaproteobacteria</taxon>
        <taxon>Oceanospirillales</taxon>
        <taxon>Zooshikellaceae</taxon>
        <taxon>Spartinivicinus</taxon>
    </lineage>
</organism>
<evidence type="ECO:0000313" key="2">
    <source>
        <dbReference type="Proteomes" id="UP000569732"/>
    </source>
</evidence>
<keyword evidence="2" id="KW-1185">Reference proteome</keyword>
<reference evidence="1 2" key="1">
    <citation type="submission" date="2020-07" db="EMBL/GenBank/DDBJ databases">
        <title>Endozoicomonas sp. nov., isolated from sediment.</title>
        <authorList>
            <person name="Gu T."/>
        </authorList>
    </citation>
    <scope>NUCLEOTIDE SEQUENCE [LARGE SCALE GENOMIC DNA]</scope>
    <source>
        <strain evidence="1 2">SM1973</strain>
    </source>
</reference>
<dbReference type="EMBL" id="JACCKB010000009">
    <property type="protein sequence ID" value="NYZ65983.1"/>
    <property type="molecule type" value="Genomic_DNA"/>
</dbReference>
<sequence>MKSLFADSKTNHIKLVYTLVDHILATEDNPAQWRHQLIESCIYNTQQAAQLSDDQLAMIYRAILIAKYVKYSYDELIPEFEHYQVRYRVDLEDEYTAGAVAY</sequence>
<dbReference type="Proteomes" id="UP000569732">
    <property type="component" value="Unassembled WGS sequence"/>
</dbReference>
<gene>
    <name evidence="1" type="ORF">H0A36_08150</name>
</gene>
<evidence type="ECO:0000313" key="1">
    <source>
        <dbReference type="EMBL" id="NYZ65983.1"/>
    </source>
</evidence>
<proteinExistence type="predicted"/>
<comment type="caution">
    <text evidence="1">The sequence shown here is derived from an EMBL/GenBank/DDBJ whole genome shotgun (WGS) entry which is preliminary data.</text>
</comment>
<accession>A0A853HXN5</accession>
<dbReference type="RefSeq" id="WP_180568011.1">
    <property type="nucleotide sequence ID" value="NZ_JACCKB010000009.1"/>
</dbReference>
<protein>
    <submittedName>
        <fullName evidence="1">Uncharacterized protein</fullName>
    </submittedName>
</protein>
<dbReference type="AlphaFoldDB" id="A0A853HXN5"/>